<dbReference type="InterPro" id="IPR001753">
    <property type="entry name" value="Enoyl-CoA_hydra/iso"/>
</dbReference>
<gene>
    <name evidence="2" type="ORF">ACFFTL_08960</name>
</gene>
<protein>
    <submittedName>
        <fullName evidence="2">Enoyl-CoA hydratase-related protein</fullName>
    </submittedName>
</protein>
<reference evidence="2 3" key="1">
    <citation type="submission" date="2024-09" db="EMBL/GenBank/DDBJ databases">
        <authorList>
            <person name="Sun Q."/>
            <person name="Mori K."/>
        </authorList>
    </citation>
    <scope>NUCLEOTIDE SEQUENCE [LARGE SCALE GENOMIC DNA]</scope>
    <source>
        <strain evidence="2 3">JCM 3331</strain>
    </source>
</reference>
<accession>A0ABV5R3L5</accession>
<comment type="caution">
    <text evidence="2">The sequence shown here is derived from an EMBL/GenBank/DDBJ whole genome shotgun (WGS) entry which is preliminary data.</text>
</comment>
<dbReference type="SUPFAM" id="SSF52096">
    <property type="entry name" value="ClpP/crotonase"/>
    <property type="match status" value="1"/>
</dbReference>
<dbReference type="Proteomes" id="UP001589710">
    <property type="component" value="Unassembled WGS sequence"/>
</dbReference>
<evidence type="ECO:0000313" key="2">
    <source>
        <dbReference type="EMBL" id="MFB9572448.1"/>
    </source>
</evidence>
<keyword evidence="3" id="KW-1185">Reference proteome</keyword>
<dbReference type="PANTHER" id="PTHR42964">
    <property type="entry name" value="ENOYL-COA HYDRATASE"/>
    <property type="match status" value="1"/>
</dbReference>
<dbReference type="Gene3D" id="3.90.226.10">
    <property type="entry name" value="2-enoyl-CoA Hydratase, Chain A, domain 1"/>
    <property type="match status" value="1"/>
</dbReference>
<name>A0ABV5R3L5_9ACTN</name>
<proteinExistence type="inferred from homology"/>
<dbReference type="RefSeq" id="WP_345519347.1">
    <property type="nucleotide sequence ID" value="NZ_BAAAXD010000053.1"/>
</dbReference>
<evidence type="ECO:0000313" key="3">
    <source>
        <dbReference type="Proteomes" id="UP001589710"/>
    </source>
</evidence>
<dbReference type="InterPro" id="IPR029045">
    <property type="entry name" value="ClpP/crotonase-like_dom_sf"/>
</dbReference>
<dbReference type="InterPro" id="IPR051683">
    <property type="entry name" value="Enoyl-CoA_Hydratase/Isomerase"/>
</dbReference>
<dbReference type="CDD" id="cd06558">
    <property type="entry name" value="crotonase-like"/>
    <property type="match status" value="1"/>
</dbReference>
<dbReference type="Gene3D" id="6.10.30.40">
    <property type="match status" value="1"/>
</dbReference>
<organism evidence="2 3">
    <name type="scientific">Streptomyces yanii</name>
    <dbReference type="NCBI Taxonomy" id="78510"/>
    <lineage>
        <taxon>Bacteria</taxon>
        <taxon>Bacillati</taxon>
        <taxon>Actinomycetota</taxon>
        <taxon>Actinomycetes</taxon>
        <taxon>Kitasatosporales</taxon>
        <taxon>Streptomycetaceae</taxon>
        <taxon>Streptomyces</taxon>
    </lineage>
</organism>
<evidence type="ECO:0000256" key="1">
    <source>
        <dbReference type="ARBA" id="ARBA00005254"/>
    </source>
</evidence>
<dbReference type="Pfam" id="PF00378">
    <property type="entry name" value="ECH_1"/>
    <property type="match status" value="1"/>
</dbReference>
<dbReference type="EMBL" id="JBHMCG010000040">
    <property type="protein sequence ID" value="MFB9572448.1"/>
    <property type="molecule type" value="Genomic_DNA"/>
</dbReference>
<dbReference type="PANTHER" id="PTHR42964:SF1">
    <property type="entry name" value="POLYKETIDE BIOSYNTHESIS ENOYL-COA HYDRATASE PKSH-RELATED"/>
    <property type="match status" value="1"/>
</dbReference>
<sequence length="263" mass="28491">MDPRITVREDGALLRITLDRPDRRNAMDAALVDALDAALDRAERSPDCRIVVLQGRDGIFCTGMDIAGAAQDTPADDEHTARRFFALMTRLATVPRIVVALVDGQTTGGGVGLAAACDLMFAAPRSSFGLPEGLWGLLPCCVLPFLIRRAGRQTAYTMSLTTLPLSAAEAERRGLVDAVDDDPETLLRRVAFRAGKVAPDVVGDLKTYLTRLRPMPPETEDIAVAELMRLTSSDRVRRNFDAFAADGTFPWQSSTAPTTRSSD</sequence>
<comment type="similarity">
    <text evidence="1">Belongs to the enoyl-CoA hydratase/isomerase family.</text>
</comment>